<evidence type="ECO:0000256" key="1">
    <source>
        <dbReference type="SAM" id="Phobius"/>
    </source>
</evidence>
<name>X7S9S0_FUSNU</name>
<feature type="transmembrane region" description="Helical" evidence="1">
    <location>
        <begin position="30"/>
        <end position="48"/>
    </location>
</feature>
<keyword evidence="1" id="KW-0472">Membrane</keyword>
<reference evidence="2" key="1">
    <citation type="submission" date="2014-01" db="EMBL/GenBank/DDBJ databases">
        <title>The Genome Sequence of Fusobacterium nucleatum 13_3C.</title>
        <authorList>
            <consortium name="The Broad Institute Genomics Platform"/>
            <person name="Earl A."/>
            <person name="Allen-Vercoe E."/>
            <person name="Daigneault M."/>
            <person name="Young S.K."/>
            <person name="Zeng Q."/>
            <person name="Gargeya S."/>
            <person name="Fitzgerald M."/>
            <person name="Abouelleil A."/>
            <person name="Alvarado L."/>
            <person name="Chapman S.B."/>
            <person name="Gainer-Dewar J."/>
            <person name="Goldberg J."/>
            <person name="Griggs A."/>
            <person name="Gujja S."/>
            <person name="Hansen M."/>
            <person name="Howarth C."/>
            <person name="Imamovic A."/>
            <person name="Ireland A."/>
            <person name="Larimer J."/>
            <person name="McCowan C."/>
            <person name="Murphy C."/>
            <person name="Pearson M."/>
            <person name="Poon T.W."/>
            <person name="Priest M."/>
            <person name="Roberts A."/>
            <person name="Saif S."/>
            <person name="Shea T."/>
            <person name="Sykes S."/>
            <person name="Wortman J."/>
            <person name="Nusbaum C."/>
            <person name="Birren B."/>
        </authorList>
    </citation>
    <scope>NUCLEOTIDE SEQUENCE [LARGE SCALE GENOMIC DNA]</scope>
    <source>
        <strain evidence="2">13_3C</strain>
    </source>
</reference>
<comment type="caution">
    <text evidence="2">The sequence shown here is derived from an EMBL/GenBank/DDBJ whole genome shotgun (WGS) entry which is preliminary data.</text>
</comment>
<feature type="transmembrane region" description="Helical" evidence="1">
    <location>
        <begin position="6"/>
        <end position="23"/>
    </location>
</feature>
<gene>
    <name evidence="2" type="ORF">HMPREF2085_00400</name>
</gene>
<dbReference type="EMBL" id="JAOZ01000004">
    <property type="protein sequence ID" value="ETZ29582.1"/>
    <property type="molecule type" value="Genomic_DNA"/>
</dbReference>
<organism evidence="2">
    <name type="scientific">Fusobacterium nucleatum 13_3C</name>
    <dbReference type="NCBI Taxonomy" id="1357398"/>
    <lineage>
        <taxon>Bacteria</taxon>
        <taxon>Fusobacteriati</taxon>
        <taxon>Fusobacteriota</taxon>
        <taxon>Fusobacteriia</taxon>
        <taxon>Fusobacteriales</taxon>
        <taxon>Fusobacteriaceae</taxon>
        <taxon>Fusobacterium</taxon>
    </lineage>
</organism>
<evidence type="ECO:0000313" key="2">
    <source>
        <dbReference type="EMBL" id="ETZ29582.1"/>
    </source>
</evidence>
<protein>
    <submittedName>
        <fullName evidence="2">Uncharacterized protein</fullName>
    </submittedName>
</protein>
<dbReference type="AlphaFoldDB" id="X7S9S0"/>
<accession>X7S9S0</accession>
<dbReference type="PATRIC" id="fig|1357398.3.peg.386"/>
<keyword evidence="1" id="KW-1133">Transmembrane helix</keyword>
<sequence>MAIIGILLTGFIVCIIAGLIEMIPKFKIPNYIKVIILIIFNIGLFFLVRKLI</sequence>
<dbReference type="HOGENOM" id="CLU_3080210_0_0_0"/>
<keyword evidence="1" id="KW-0812">Transmembrane</keyword>
<proteinExistence type="predicted"/>